<dbReference type="Proteomes" id="UP000825935">
    <property type="component" value="Chromosome 28"/>
</dbReference>
<reference evidence="2" key="1">
    <citation type="submission" date="2021-08" db="EMBL/GenBank/DDBJ databases">
        <title>WGS assembly of Ceratopteris richardii.</title>
        <authorList>
            <person name="Marchant D.B."/>
            <person name="Chen G."/>
            <person name="Jenkins J."/>
            <person name="Shu S."/>
            <person name="Leebens-Mack J."/>
            <person name="Grimwood J."/>
            <person name="Schmutz J."/>
            <person name="Soltis P."/>
            <person name="Soltis D."/>
            <person name="Chen Z.-H."/>
        </authorList>
    </citation>
    <scope>NUCLEOTIDE SEQUENCE</scope>
    <source>
        <strain evidence="2">Whitten #5841</strain>
        <tissue evidence="2">Leaf</tissue>
    </source>
</reference>
<dbReference type="PANTHER" id="PTHR34953">
    <property type="entry name" value="ALPHA/BETA HYDROLASE RELATED PROTEIN"/>
    <property type="match status" value="1"/>
</dbReference>
<evidence type="ECO:0000313" key="3">
    <source>
        <dbReference type="Proteomes" id="UP000825935"/>
    </source>
</evidence>
<feature type="transmembrane region" description="Helical" evidence="1">
    <location>
        <begin position="108"/>
        <end position="131"/>
    </location>
</feature>
<dbReference type="PANTHER" id="PTHR34953:SF1">
    <property type="entry name" value="ALPHA_BETA HYDROLASE RELATED PROTEIN"/>
    <property type="match status" value="1"/>
</dbReference>
<comment type="caution">
    <text evidence="2">The sequence shown here is derived from an EMBL/GenBank/DDBJ whole genome shotgun (WGS) entry which is preliminary data.</text>
</comment>
<feature type="transmembrane region" description="Helical" evidence="1">
    <location>
        <begin position="20"/>
        <end position="38"/>
    </location>
</feature>
<keyword evidence="1" id="KW-0812">Transmembrane</keyword>
<evidence type="ECO:0000256" key="1">
    <source>
        <dbReference type="SAM" id="Phobius"/>
    </source>
</evidence>
<keyword evidence="1" id="KW-1133">Transmembrane helix</keyword>
<keyword evidence="3" id="KW-1185">Reference proteome</keyword>
<dbReference type="OrthoDB" id="1914191at2759"/>
<name>A0A8T2R8S4_CERRI</name>
<organism evidence="2 3">
    <name type="scientific">Ceratopteris richardii</name>
    <name type="common">Triangle waterfern</name>
    <dbReference type="NCBI Taxonomy" id="49495"/>
    <lineage>
        <taxon>Eukaryota</taxon>
        <taxon>Viridiplantae</taxon>
        <taxon>Streptophyta</taxon>
        <taxon>Embryophyta</taxon>
        <taxon>Tracheophyta</taxon>
        <taxon>Polypodiopsida</taxon>
        <taxon>Polypodiidae</taxon>
        <taxon>Polypodiales</taxon>
        <taxon>Pteridineae</taxon>
        <taxon>Pteridaceae</taxon>
        <taxon>Parkerioideae</taxon>
        <taxon>Ceratopteris</taxon>
    </lineage>
</organism>
<dbReference type="PROSITE" id="PS51257">
    <property type="entry name" value="PROKAR_LIPOPROTEIN"/>
    <property type="match status" value="1"/>
</dbReference>
<protein>
    <submittedName>
        <fullName evidence="2">Uncharacterized protein</fullName>
    </submittedName>
</protein>
<sequence length="175" mass="19003">MGPGKGGRATEAAKRAFKTMFFMLFMLASLLVSCAPLLISVVDIAMPCILLSAFACCNSCFRGWTSYNLGSSVADIPLLSLIRSLAILYGFIHTRHVSAVEALPVKKQAGLIICLFACSMALALGHIAVAIKVKSQAQRKMHIHRLDPEAVYGLNTFLYTTHEVSGKKQTRQLSI</sequence>
<keyword evidence="1" id="KW-0472">Membrane</keyword>
<accession>A0A8T2R8S4</accession>
<dbReference type="EMBL" id="CM035433">
    <property type="protein sequence ID" value="KAH7292812.1"/>
    <property type="molecule type" value="Genomic_DNA"/>
</dbReference>
<gene>
    <name evidence="2" type="ORF">KP509_28G000100</name>
</gene>
<dbReference type="AlphaFoldDB" id="A0A8T2R8S4"/>
<evidence type="ECO:0000313" key="2">
    <source>
        <dbReference type="EMBL" id="KAH7292812.1"/>
    </source>
</evidence>
<proteinExistence type="predicted"/>